<evidence type="ECO:0000313" key="3">
    <source>
        <dbReference type="Proteomes" id="UP000003688"/>
    </source>
</evidence>
<dbReference type="Proteomes" id="UP000003688">
    <property type="component" value="Unassembled WGS sequence"/>
</dbReference>
<feature type="region of interest" description="Disordered" evidence="1">
    <location>
        <begin position="1"/>
        <end position="21"/>
    </location>
</feature>
<evidence type="ECO:0000313" key="2">
    <source>
        <dbReference type="EMBL" id="EEF59615.1"/>
    </source>
</evidence>
<keyword evidence="3" id="KW-1185">Reference proteome</keyword>
<name>B9XKE5_PEDPL</name>
<evidence type="ECO:0000256" key="1">
    <source>
        <dbReference type="SAM" id="MobiDB-lite"/>
    </source>
</evidence>
<dbReference type="AlphaFoldDB" id="B9XKE5"/>
<protein>
    <submittedName>
        <fullName evidence="2">Uncharacterized protein</fullName>
    </submittedName>
</protein>
<sequence length="152" mass="17039">MKKSNDLNAMKPDDFEKQLQQQSMRAIPGEWRNEILDAAKSAAPKQHDTSKSPSFLSTLNHQLSAILWPCPQAWAGLAAIWLIVLAVNFTTADRTEVVAKVATPSPEIIMALKEQRRELAELVDRHDIEPVDLPKSVPPKPRSERRITVIVV</sequence>
<accession>B9XKE5</accession>
<gene>
    <name evidence="2" type="ORF">Cflav_PD2604</name>
</gene>
<dbReference type="EMBL" id="ABOX02000025">
    <property type="protein sequence ID" value="EEF59615.1"/>
    <property type="molecule type" value="Genomic_DNA"/>
</dbReference>
<comment type="caution">
    <text evidence="2">The sequence shown here is derived from an EMBL/GenBank/DDBJ whole genome shotgun (WGS) entry which is preliminary data.</text>
</comment>
<dbReference type="STRING" id="320771.Cflav_PD2604"/>
<reference evidence="2 3" key="1">
    <citation type="journal article" date="2011" name="J. Bacteriol.">
        <title>Genome sequence of 'Pedosphaera parvula' Ellin514, an aerobic Verrucomicrobial isolate from pasture soil.</title>
        <authorList>
            <person name="Kant R."/>
            <person name="van Passel M.W."/>
            <person name="Sangwan P."/>
            <person name="Palva A."/>
            <person name="Lucas S."/>
            <person name="Copeland A."/>
            <person name="Lapidus A."/>
            <person name="Glavina Del Rio T."/>
            <person name="Dalin E."/>
            <person name="Tice H."/>
            <person name="Bruce D."/>
            <person name="Goodwin L."/>
            <person name="Pitluck S."/>
            <person name="Chertkov O."/>
            <person name="Larimer F.W."/>
            <person name="Land M.L."/>
            <person name="Hauser L."/>
            <person name="Brettin T.S."/>
            <person name="Detter J.C."/>
            <person name="Han S."/>
            <person name="de Vos W.M."/>
            <person name="Janssen P.H."/>
            <person name="Smidt H."/>
        </authorList>
    </citation>
    <scope>NUCLEOTIDE SEQUENCE [LARGE SCALE GENOMIC DNA]</scope>
    <source>
        <strain evidence="2 3">Ellin514</strain>
    </source>
</reference>
<proteinExistence type="predicted"/>
<organism evidence="2 3">
    <name type="scientific">Pedosphaera parvula (strain Ellin514)</name>
    <dbReference type="NCBI Taxonomy" id="320771"/>
    <lineage>
        <taxon>Bacteria</taxon>
        <taxon>Pseudomonadati</taxon>
        <taxon>Verrucomicrobiota</taxon>
        <taxon>Pedosphaerae</taxon>
        <taxon>Pedosphaerales</taxon>
        <taxon>Pedosphaeraceae</taxon>
        <taxon>Pedosphaera</taxon>
    </lineage>
</organism>